<organism evidence="1 2">
    <name type="scientific">Pyropia yezoensis</name>
    <name type="common">Susabi-nori</name>
    <name type="synonym">Porphyra yezoensis</name>
    <dbReference type="NCBI Taxonomy" id="2788"/>
    <lineage>
        <taxon>Eukaryota</taxon>
        <taxon>Rhodophyta</taxon>
        <taxon>Bangiophyceae</taxon>
        <taxon>Bangiales</taxon>
        <taxon>Bangiaceae</taxon>
        <taxon>Pyropia</taxon>
    </lineage>
</organism>
<reference evidence="1" key="1">
    <citation type="submission" date="2019-11" db="EMBL/GenBank/DDBJ databases">
        <title>Nori genome reveals adaptations in red seaweeds to the harsh intertidal environment.</title>
        <authorList>
            <person name="Wang D."/>
            <person name="Mao Y."/>
        </authorList>
    </citation>
    <scope>NUCLEOTIDE SEQUENCE</scope>
    <source>
        <tissue evidence="1">Gametophyte</tissue>
    </source>
</reference>
<comment type="caution">
    <text evidence="1">The sequence shown here is derived from an EMBL/GenBank/DDBJ whole genome shotgun (WGS) entry which is preliminary data.</text>
</comment>
<name>A0ACC3C7A5_PYRYE</name>
<proteinExistence type="predicted"/>
<sequence>MTRKKTVEEVVIHGEELDPYLKTSEAGVAHVVSLSAPDAASFFRDSPYAWGDKKGCSKTTILVSGRWRSYDVSTRACVPPMVCSRTPADVANKPHSEVDFESPSWLSAMKLCEEDETPARQVEKTTLAFWKLVQQSLESGCSFTDEEDAQCGGTRKVIPARKSRGAFIGCSDWKRGDPPTYLGGHMARWVPAGVDLDRLATWLDEGVEGLGEADTCTFTAPKRCRELVCKRHGGEFPSLVRSSGGRCPSRVEVYTPREKSGGGPVRVVVVMRGTHSHVVPVCKPRSSLVHSVVQENASEPIRTLQNAISDASGGSLVSSSFVRKLRQKARLKEHPYGQDILGVSDLYRRAASQHDYVKAIIQKPDYTIIILQTEEQAVLSGKLRYIQADSTFGVVAAGSAKEGVEAAAIQSAGKRAFEWDLFNIVAFVLSLNRSFTLFRAMVIGKSIDVYEDLFAYYFRVAEANGLVGPPVRRAPVSGGSAQPRCASFVSATMDFETGQHQGFFRGVARVFGGQPSDYHGRVVGCGVHFKRFLLAPCGNNLKDPFFSRMVHLRETETDLDIAQLRCNLAEMASACEEEGATRKTNIIQWLLQNNAALLAAFPRSAGVLDKFELLASSSDTNACESLNRQTKQVLVQRGASTLMEVVAALADFDRRTMASLATPGREVAAGASQTARMKNAAAARRRRSNQVPTAGRPPKAPRRQRASANAGGAAAAASAAGGAAGGAEAGGAAGGAAAGGVAGGAEAGGAAGGAAAGGGSGGAAAGDAAADVAARGAGGGVVAWGAVADVAVRGTARDMARGGSAGDAAVRGAPGGLSTGGAVGGLSAGGAAGGAAAGGAAGGVAAGGGVDAAPLPDVSMALNAGLLAEFKAFLQARAGAGAPGGGFPHGGAAASSSSSH</sequence>
<evidence type="ECO:0000313" key="2">
    <source>
        <dbReference type="Proteomes" id="UP000798662"/>
    </source>
</evidence>
<dbReference type="EMBL" id="CM020619">
    <property type="protein sequence ID" value="KAK1865677.1"/>
    <property type="molecule type" value="Genomic_DNA"/>
</dbReference>
<protein>
    <submittedName>
        <fullName evidence="1">Uncharacterized protein</fullName>
    </submittedName>
</protein>
<accession>A0ACC3C7A5</accession>
<gene>
    <name evidence="1" type="ORF">I4F81_008204</name>
</gene>
<dbReference type="Proteomes" id="UP000798662">
    <property type="component" value="Chromosome 2"/>
</dbReference>
<keyword evidence="2" id="KW-1185">Reference proteome</keyword>
<evidence type="ECO:0000313" key="1">
    <source>
        <dbReference type="EMBL" id="KAK1865677.1"/>
    </source>
</evidence>